<protein>
    <submittedName>
        <fullName evidence="1">Uncharacterized protein</fullName>
    </submittedName>
</protein>
<dbReference type="RefSeq" id="WP_146750107.1">
    <property type="nucleotide sequence ID" value="NZ_CP043450.1"/>
</dbReference>
<evidence type="ECO:0000313" key="2">
    <source>
        <dbReference type="Proteomes" id="UP000251402"/>
    </source>
</evidence>
<dbReference type="Proteomes" id="UP000251402">
    <property type="component" value="Chromosome"/>
</dbReference>
<name>A0A5C1I5S9_9SPHI</name>
<sequence length="129" mass="14984">MENGLEDGCIMKKCIGKISNKFRAIILQWLGLEKVDYKIETQRRAIVELQSRMDIVFSAVHVGVDYNPRYGGSWAIVCLDGKEGQSFIQCYNLSKKDIREIQDFLKYFERRNVTIDAPFGIKKNDFFGY</sequence>
<proteinExistence type="predicted"/>
<gene>
    <name evidence="1" type="ORF">DEO27_026755</name>
</gene>
<organism evidence="1 2">
    <name type="scientific">Mucilaginibacter rubeus</name>
    <dbReference type="NCBI Taxonomy" id="2027860"/>
    <lineage>
        <taxon>Bacteria</taxon>
        <taxon>Pseudomonadati</taxon>
        <taxon>Bacteroidota</taxon>
        <taxon>Sphingobacteriia</taxon>
        <taxon>Sphingobacteriales</taxon>
        <taxon>Sphingobacteriaceae</taxon>
        <taxon>Mucilaginibacter</taxon>
    </lineage>
</organism>
<accession>A0A5C1I5S9</accession>
<dbReference type="AlphaFoldDB" id="A0A5C1I5S9"/>
<dbReference type="KEGG" id="mrub:DEO27_026755"/>
<dbReference type="EMBL" id="CP043450">
    <property type="protein sequence ID" value="QEM13457.1"/>
    <property type="molecule type" value="Genomic_DNA"/>
</dbReference>
<reference evidence="1" key="1">
    <citation type="submission" date="2019-08" db="EMBL/GenBank/DDBJ databases">
        <title>Comparative genome analysis confer to the adaptation heavy metal polluted environment.</title>
        <authorList>
            <person name="Li Y."/>
        </authorList>
    </citation>
    <scope>NUCLEOTIDE SEQUENCE [LARGE SCALE GENOMIC DNA]</scope>
    <source>
        <strain evidence="1">P1</strain>
    </source>
</reference>
<keyword evidence="2" id="KW-1185">Reference proteome</keyword>
<evidence type="ECO:0000313" key="1">
    <source>
        <dbReference type="EMBL" id="QEM13457.1"/>
    </source>
</evidence>